<evidence type="ECO:0000256" key="1">
    <source>
        <dbReference type="SAM" id="Phobius"/>
    </source>
</evidence>
<keyword evidence="1" id="KW-0812">Transmembrane</keyword>
<evidence type="ECO:0000313" key="3">
    <source>
        <dbReference type="Proteomes" id="UP000248975"/>
    </source>
</evidence>
<gene>
    <name evidence="2" type="ORF">DI533_12350</name>
</gene>
<proteinExistence type="predicted"/>
<keyword evidence="1" id="KW-1133">Transmembrane helix</keyword>
<dbReference type="AlphaFoldDB" id="A0A2W5SF87"/>
<dbReference type="Proteomes" id="UP000248975">
    <property type="component" value="Unassembled WGS sequence"/>
</dbReference>
<dbReference type="EMBL" id="QFQS01000002">
    <property type="protein sequence ID" value="PZQ97925.1"/>
    <property type="molecule type" value="Genomic_DNA"/>
</dbReference>
<organism evidence="2 3">
    <name type="scientific">Cereibacter sphaeroides</name>
    <name type="common">Rhodobacter sphaeroides</name>
    <dbReference type="NCBI Taxonomy" id="1063"/>
    <lineage>
        <taxon>Bacteria</taxon>
        <taxon>Pseudomonadati</taxon>
        <taxon>Pseudomonadota</taxon>
        <taxon>Alphaproteobacteria</taxon>
        <taxon>Rhodobacterales</taxon>
        <taxon>Paracoccaceae</taxon>
        <taxon>Cereibacter</taxon>
    </lineage>
</organism>
<feature type="transmembrane region" description="Helical" evidence="1">
    <location>
        <begin position="39"/>
        <end position="60"/>
    </location>
</feature>
<comment type="caution">
    <text evidence="2">The sequence shown here is derived from an EMBL/GenBank/DDBJ whole genome shotgun (WGS) entry which is preliminary data.</text>
</comment>
<protein>
    <submittedName>
        <fullName evidence="2">Uncharacterized protein</fullName>
    </submittedName>
</protein>
<evidence type="ECO:0000313" key="2">
    <source>
        <dbReference type="EMBL" id="PZQ97925.1"/>
    </source>
</evidence>
<name>A0A2W5SF87_CERSP</name>
<reference evidence="2 3" key="1">
    <citation type="submission" date="2017-08" db="EMBL/GenBank/DDBJ databases">
        <title>Infants hospitalized years apart are colonized by the same room-sourced microbial strains.</title>
        <authorList>
            <person name="Brooks B."/>
            <person name="Olm M.R."/>
            <person name="Firek B.A."/>
            <person name="Baker R."/>
            <person name="Thomas B.C."/>
            <person name="Morowitz M.J."/>
            <person name="Banfield J.F."/>
        </authorList>
    </citation>
    <scope>NUCLEOTIDE SEQUENCE [LARGE SCALE GENOMIC DNA]</scope>
    <source>
        <strain evidence="2">S2_003_000_R2_11</strain>
    </source>
</reference>
<keyword evidence="1" id="KW-0472">Membrane</keyword>
<accession>A0A2W5SF87</accession>
<sequence>MIWLLAATAAVFALWLTLVLRMLLRLAFGVRPDRQALRVLASATAATLILLAIYIFAIYAQT</sequence>